<reference evidence="2 3" key="1">
    <citation type="submission" date="2020-12" db="EMBL/GenBank/DDBJ databases">
        <title>Revised draft genomes of Rhodomicrobium vannielii ATCC 17100 and Rhodomicrobium udaipurense JA643.</title>
        <authorList>
            <person name="Conners E.M."/>
            <person name="Davenport E.J."/>
            <person name="Bose A."/>
        </authorList>
    </citation>
    <scope>NUCLEOTIDE SEQUENCE [LARGE SCALE GENOMIC DNA]</scope>
    <source>
        <strain evidence="2 3">JA643</strain>
    </source>
</reference>
<dbReference type="NCBIfam" id="TIGR02605">
    <property type="entry name" value="CxxC_CxxC_SSSS"/>
    <property type="match status" value="1"/>
</dbReference>
<dbReference type="Proteomes" id="UP000623250">
    <property type="component" value="Unassembled WGS sequence"/>
</dbReference>
<accession>A0A8I1GFY5</accession>
<dbReference type="PANTHER" id="PTHR34404:SF3">
    <property type="entry name" value="REGULATORY PROTEIN, FMDB FAMILY"/>
    <property type="match status" value="1"/>
</dbReference>
<proteinExistence type="predicted"/>
<dbReference type="EMBL" id="JAEMUK010000020">
    <property type="protein sequence ID" value="MBJ7543938.1"/>
    <property type="molecule type" value="Genomic_DNA"/>
</dbReference>
<dbReference type="AlphaFoldDB" id="A0A8I1GFY5"/>
<dbReference type="PANTHER" id="PTHR34404">
    <property type="entry name" value="REGULATORY PROTEIN, FMDB FAMILY"/>
    <property type="match status" value="1"/>
</dbReference>
<protein>
    <submittedName>
        <fullName evidence="2">Zinc ribbon domain-containing protein</fullName>
    </submittedName>
</protein>
<dbReference type="RefSeq" id="WP_037241556.1">
    <property type="nucleotide sequence ID" value="NZ_JAEMUK010000020.1"/>
</dbReference>
<dbReference type="SMART" id="SM00834">
    <property type="entry name" value="CxxC_CXXC_SSSS"/>
    <property type="match status" value="1"/>
</dbReference>
<name>A0A8I1GFY5_9HYPH</name>
<organism evidence="2 3">
    <name type="scientific">Rhodomicrobium udaipurense</name>
    <dbReference type="NCBI Taxonomy" id="1202716"/>
    <lineage>
        <taxon>Bacteria</taxon>
        <taxon>Pseudomonadati</taxon>
        <taxon>Pseudomonadota</taxon>
        <taxon>Alphaproteobacteria</taxon>
        <taxon>Hyphomicrobiales</taxon>
        <taxon>Hyphomicrobiaceae</taxon>
        <taxon>Rhodomicrobium</taxon>
    </lineage>
</organism>
<comment type="caution">
    <text evidence="2">The sequence shown here is derived from an EMBL/GenBank/DDBJ whole genome shotgun (WGS) entry which is preliminary data.</text>
</comment>
<evidence type="ECO:0000259" key="1">
    <source>
        <dbReference type="SMART" id="SM00834"/>
    </source>
</evidence>
<evidence type="ECO:0000313" key="2">
    <source>
        <dbReference type="EMBL" id="MBJ7543938.1"/>
    </source>
</evidence>
<gene>
    <name evidence="2" type="ORF">JDN41_10230</name>
</gene>
<keyword evidence="3" id="KW-1185">Reference proteome</keyword>
<feature type="domain" description="Putative regulatory protein FmdB zinc ribbon" evidence="1">
    <location>
        <begin position="1"/>
        <end position="40"/>
    </location>
</feature>
<sequence length="78" mass="7946">MPLYSFQCPDCGKETELLVAFGDTPACPACGSAAMKRLLSRVAPHANADAAGTPCAQAARDGALASFSPSECRGCACH</sequence>
<dbReference type="Pfam" id="PF09723">
    <property type="entry name" value="Zn_ribbon_8"/>
    <property type="match status" value="1"/>
</dbReference>
<dbReference type="InterPro" id="IPR013429">
    <property type="entry name" value="Regulatory_FmdB_Zinc_ribbon"/>
</dbReference>
<evidence type="ECO:0000313" key="3">
    <source>
        <dbReference type="Proteomes" id="UP000623250"/>
    </source>
</evidence>